<organism evidence="1 2">
    <name type="scientific">Geotalea uraniireducens</name>
    <dbReference type="NCBI Taxonomy" id="351604"/>
    <lineage>
        <taxon>Bacteria</taxon>
        <taxon>Pseudomonadati</taxon>
        <taxon>Thermodesulfobacteriota</taxon>
        <taxon>Desulfuromonadia</taxon>
        <taxon>Geobacterales</taxon>
        <taxon>Geobacteraceae</taxon>
        <taxon>Geotalea</taxon>
    </lineage>
</organism>
<proteinExistence type="predicted"/>
<name>A0ABN6VYK3_9BACT</name>
<keyword evidence="2" id="KW-1185">Reference proteome</keyword>
<dbReference type="Gene3D" id="1.20.58.760">
    <property type="entry name" value="Peptidase M41"/>
    <property type="match status" value="1"/>
</dbReference>
<dbReference type="InterPro" id="IPR037219">
    <property type="entry name" value="Peptidase_M41-like"/>
</dbReference>
<dbReference type="RefSeq" id="WP_282000748.1">
    <property type="nucleotide sequence ID" value="NZ_AP027151.1"/>
</dbReference>
<evidence type="ECO:0008006" key="3">
    <source>
        <dbReference type="Google" id="ProtNLM"/>
    </source>
</evidence>
<accession>A0ABN6VYK3</accession>
<reference evidence="1 2" key="1">
    <citation type="submission" date="2022-12" db="EMBL/GenBank/DDBJ databases">
        <title>Polyphasic characterization of Geotalea uranireducens NIT-SL11 newly isolated from a complex of sewage sludge and microbially reduced graphene oxide.</title>
        <authorList>
            <person name="Xie L."/>
            <person name="Yoshida N."/>
            <person name="Meng L."/>
        </authorList>
    </citation>
    <scope>NUCLEOTIDE SEQUENCE [LARGE SCALE GENOMIC DNA]</scope>
    <source>
        <strain evidence="1 2">NIT-SL11</strain>
    </source>
</reference>
<dbReference type="Proteomes" id="UP001317705">
    <property type="component" value="Chromosome"/>
</dbReference>
<protein>
    <recommendedName>
        <fullName evidence="3">Peptidase M41 domain-containing protein</fullName>
    </recommendedName>
</protein>
<evidence type="ECO:0000313" key="2">
    <source>
        <dbReference type="Proteomes" id="UP001317705"/>
    </source>
</evidence>
<dbReference type="EMBL" id="AP027151">
    <property type="protein sequence ID" value="BDV44654.1"/>
    <property type="molecule type" value="Genomic_DNA"/>
</dbReference>
<gene>
    <name evidence="1" type="ORF">GURASL_35770</name>
</gene>
<dbReference type="SUPFAM" id="SSF140990">
    <property type="entry name" value="FtsH protease domain-like"/>
    <property type="match status" value="1"/>
</dbReference>
<evidence type="ECO:0000313" key="1">
    <source>
        <dbReference type="EMBL" id="BDV44654.1"/>
    </source>
</evidence>
<sequence>MIPEPARLAIHQAGHAVVQTLVGGRRSAVRRVSLAGEHGAAWGGLPAAGEALLDQEILFGLYEFGLVTLAGIAAEERYLANSPPAAEPVVALSDLAAWQEQAWRVLGDEARVALVSRNVMRRLEEWLADGAIWPVVERLAAELLLRETVEGAELQQLLASLPGRGGE</sequence>